<feature type="transmembrane region" description="Helical" evidence="2">
    <location>
        <begin position="98"/>
        <end position="115"/>
    </location>
</feature>
<evidence type="ECO:0000256" key="2">
    <source>
        <dbReference type="SAM" id="Phobius"/>
    </source>
</evidence>
<feature type="compositionally biased region" description="Low complexity" evidence="1">
    <location>
        <begin position="265"/>
        <end position="278"/>
    </location>
</feature>
<feature type="compositionally biased region" description="Basic and acidic residues" evidence="1">
    <location>
        <begin position="211"/>
        <end position="220"/>
    </location>
</feature>
<evidence type="ECO:0000313" key="3">
    <source>
        <dbReference type="EMBL" id="CAB3262818.1"/>
    </source>
</evidence>
<dbReference type="EMBL" id="LR786956">
    <property type="protein sequence ID" value="CAB3262818.1"/>
    <property type="molecule type" value="mRNA"/>
</dbReference>
<name>A0A6F9DIK6_9ASCI</name>
<feature type="transmembrane region" description="Helical" evidence="2">
    <location>
        <begin position="66"/>
        <end position="83"/>
    </location>
</feature>
<keyword evidence="2" id="KW-0472">Membrane</keyword>
<accession>A0A6F9DIK6</accession>
<feature type="transmembrane region" description="Helical" evidence="2">
    <location>
        <begin position="122"/>
        <end position="140"/>
    </location>
</feature>
<dbReference type="AlphaFoldDB" id="A0A6F9DIK6"/>
<feature type="compositionally biased region" description="Polar residues" evidence="1">
    <location>
        <begin position="301"/>
        <end position="316"/>
    </location>
</feature>
<organism evidence="3">
    <name type="scientific">Phallusia mammillata</name>
    <dbReference type="NCBI Taxonomy" id="59560"/>
    <lineage>
        <taxon>Eukaryota</taxon>
        <taxon>Metazoa</taxon>
        <taxon>Chordata</taxon>
        <taxon>Tunicata</taxon>
        <taxon>Ascidiacea</taxon>
        <taxon>Phlebobranchia</taxon>
        <taxon>Ascidiidae</taxon>
        <taxon>Phallusia</taxon>
    </lineage>
</organism>
<gene>
    <name evidence="3" type="primary">LOC100183718</name>
</gene>
<reference evidence="3" key="1">
    <citation type="submission" date="2020-04" db="EMBL/GenBank/DDBJ databases">
        <authorList>
            <person name="Neveu A P."/>
        </authorList>
    </citation>
    <scope>NUCLEOTIDE SEQUENCE</scope>
    <source>
        <tissue evidence="3">Whole embryo</tissue>
    </source>
</reference>
<feature type="compositionally biased region" description="Low complexity" evidence="1">
    <location>
        <begin position="227"/>
        <end position="238"/>
    </location>
</feature>
<keyword evidence="2" id="KW-1133">Transmembrane helix</keyword>
<feature type="region of interest" description="Disordered" evidence="1">
    <location>
        <begin position="172"/>
        <end position="337"/>
    </location>
</feature>
<protein>
    <submittedName>
        <fullName evidence="3">Uncharacterized protein LOC100183718</fullName>
    </submittedName>
</protein>
<keyword evidence="2" id="KW-0812">Transmembrane</keyword>
<evidence type="ECO:0000256" key="1">
    <source>
        <dbReference type="SAM" id="MobiDB-lite"/>
    </source>
</evidence>
<proteinExistence type="evidence at transcript level"/>
<sequence>MKTIGWGIVQIPIISHYRVCFCLKRDLVNCVTGTGWKMFLQSALRISLLTLWGMNNIDYSLPQTDYLIIGVYVELAVLGLQVLDGMVTLGSGWCENMYMLYPCLVIIPISFLIDVGVKATCYGGLFLWPVVTTFGIFSLIEVWFRYLSLLYCWIAVISFIYYSRGIDQPFAKPESEDKPVRQASRASSARNPFSRSSTLSRRGRRSFLLRGKPEEDKDQGADQALIHTSSHSSSSTPSRHGNEHSNQLSINDDATETLINPALGSSPSNPSTPTAPSSIGEPPIVPVRNKRKGGFIPGFLRNQQPTEMQRSISNEVQESKKTKSKKPTLPSLPPVGSTQHWGKTVSLNLFSASKTFCNLTFTLQSGSLPSPNPQEIYKPEESFFV</sequence>